<dbReference type="GO" id="GO:0008967">
    <property type="term" value="F:phosphoglycolate phosphatase activity"/>
    <property type="evidence" value="ECO:0007669"/>
    <property type="project" value="TreeGrafter"/>
</dbReference>
<dbReference type="InterPro" id="IPR041492">
    <property type="entry name" value="HAD_2"/>
</dbReference>
<dbReference type="PANTHER" id="PTHR43434">
    <property type="entry name" value="PHOSPHOGLYCOLATE PHOSPHATASE"/>
    <property type="match status" value="1"/>
</dbReference>
<dbReference type="InterPro" id="IPR023198">
    <property type="entry name" value="PGP-like_dom2"/>
</dbReference>
<dbReference type="Pfam" id="PF13419">
    <property type="entry name" value="HAD_2"/>
    <property type="match status" value="1"/>
</dbReference>
<accession>A0A9D2T9L7</accession>
<name>A0A9D2T9L7_9FIRM</name>
<dbReference type="EMBL" id="DWWD01000023">
    <property type="protein sequence ID" value="HJC50130.1"/>
    <property type="molecule type" value="Genomic_DNA"/>
</dbReference>
<gene>
    <name evidence="1" type="ORF">H9754_06050</name>
</gene>
<comment type="caution">
    <text evidence="1">The sequence shown here is derived from an EMBL/GenBank/DDBJ whole genome shotgun (WGS) entry which is preliminary data.</text>
</comment>
<dbReference type="GO" id="GO:0006281">
    <property type="term" value="P:DNA repair"/>
    <property type="evidence" value="ECO:0007669"/>
    <property type="project" value="TreeGrafter"/>
</dbReference>
<reference evidence="1" key="1">
    <citation type="journal article" date="2021" name="PeerJ">
        <title>Extensive microbial diversity within the chicken gut microbiome revealed by metagenomics and culture.</title>
        <authorList>
            <person name="Gilroy R."/>
            <person name="Ravi A."/>
            <person name="Getino M."/>
            <person name="Pursley I."/>
            <person name="Horton D.L."/>
            <person name="Alikhan N.F."/>
            <person name="Baker D."/>
            <person name="Gharbi K."/>
            <person name="Hall N."/>
            <person name="Watson M."/>
            <person name="Adriaenssens E.M."/>
            <person name="Foster-Nyarko E."/>
            <person name="Jarju S."/>
            <person name="Secka A."/>
            <person name="Antonio M."/>
            <person name="Oren A."/>
            <person name="Chaudhuri R.R."/>
            <person name="La Ragione R."/>
            <person name="Hildebrand F."/>
            <person name="Pallen M.J."/>
        </authorList>
    </citation>
    <scope>NUCLEOTIDE SEQUENCE</scope>
    <source>
        <strain evidence="1">ChiSjej3B21-8574</strain>
    </source>
</reference>
<dbReference type="GO" id="GO:0005829">
    <property type="term" value="C:cytosol"/>
    <property type="evidence" value="ECO:0007669"/>
    <property type="project" value="TreeGrafter"/>
</dbReference>
<evidence type="ECO:0000313" key="1">
    <source>
        <dbReference type="EMBL" id="HJC50130.1"/>
    </source>
</evidence>
<dbReference type="SFLD" id="SFLDS00003">
    <property type="entry name" value="Haloacid_Dehalogenase"/>
    <property type="match status" value="1"/>
</dbReference>
<dbReference type="PANTHER" id="PTHR43434:SF19">
    <property type="entry name" value="PHOSPHONOACETALDEHYDE HYDROLASE"/>
    <property type="match status" value="1"/>
</dbReference>
<dbReference type="SUPFAM" id="SSF56784">
    <property type="entry name" value="HAD-like"/>
    <property type="match status" value="1"/>
</dbReference>
<keyword evidence="1" id="KW-0378">Hydrolase</keyword>
<dbReference type="InterPro" id="IPR023214">
    <property type="entry name" value="HAD_sf"/>
</dbReference>
<dbReference type="InterPro" id="IPR050155">
    <property type="entry name" value="HAD-like_hydrolase_sf"/>
</dbReference>
<dbReference type="InterPro" id="IPR036412">
    <property type="entry name" value="HAD-like_sf"/>
</dbReference>
<dbReference type="Gene3D" id="1.10.150.240">
    <property type="entry name" value="Putative phosphatase, domain 2"/>
    <property type="match status" value="1"/>
</dbReference>
<reference evidence="1" key="2">
    <citation type="submission" date="2021-04" db="EMBL/GenBank/DDBJ databases">
        <authorList>
            <person name="Gilroy R."/>
        </authorList>
    </citation>
    <scope>NUCLEOTIDE SEQUENCE</scope>
    <source>
        <strain evidence="1">ChiSjej3B21-8574</strain>
    </source>
</reference>
<evidence type="ECO:0000313" key="2">
    <source>
        <dbReference type="Proteomes" id="UP000823904"/>
    </source>
</evidence>
<dbReference type="AlphaFoldDB" id="A0A9D2T9L7"/>
<proteinExistence type="predicted"/>
<protein>
    <submittedName>
        <fullName evidence="1">HAD hydrolase-like protein</fullName>
    </submittedName>
</protein>
<dbReference type="Proteomes" id="UP000823904">
    <property type="component" value="Unassembled WGS sequence"/>
</dbReference>
<dbReference type="Gene3D" id="3.40.50.1000">
    <property type="entry name" value="HAD superfamily/HAD-like"/>
    <property type="match status" value="1"/>
</dbReference>
<sequence length="281" mass="31569">MYNRHYTGKIELAVLDTAGTFCDGPCDLSDRWPADDLRGCKAPVVPFYEALRQFDIECDWATIRKPMGAFKPTHLRMLLNDPYISNQWKEKHGREWNEDDFEAVLAAFRPLMSKYIVDEDLAKPIDGAVEAIDKLREAGILVGCDTGYYEEDSLALNKVLEDKYGMKFDVVTNAEKVPGRPSPFMVYDCMLSAYKLTEKVIPIESVVKIDDTAAGMKCGNNAGCWTIGLYASGSNTYDELAASKPDFLVPSVKYVPEIIFNEIEPRLRRGIRPGEGIIETI</sequence>
<organism evidence="1 2">
    <name type="scientific">Candidatus Anaerostipes avistercoris</name>
    <dbReference type="NCBI Taxonomy" id="2838462"/>
    <lineage>
        <taxon>Bacteria</taxon>
        <taxon>Bacillati</taxon>
        <taxon>Bacillota</taxon>
        <taxon>Clostridia</taxon>
        <taxon>Lachnospirales</taxon>
        <taxon>Lachnospiraceae</taxon>
        <taxon>Anaerostipes</taxon>
    </lineage>
</organism>
<dbReference type="SFLD" id="SFLDG01129">
    <property type="entry name" value="C1.5:_HAD__Beta-PGM__Phosphata"/>
    <property type="match status" value="1"/>
</dbReference>